<dbReference type="Proteomes" id="UP000400849">
    <property type="component" value="Segment"/>
</dbReference>
<organism evidence="1 2">
    <name type="scientific">Gordonia phage Sixama</name>
    <dbReference type="NCBI Taxonomy" id="2653271"/>
    <lineage>
        <taxon>Viruses</taxon>
        <taxon>Duplodnaviria</taxon>
        <taxon>Heunggongvirae</taxon>
        <taxon>Uroviricota</taxon>
        <taxon>Caudoviricetes</taxon>
        <taxon>Sixamavirus</taxon>
        <taxon>Sixamavirus sixama</taxon>
    </lineage>
</organism>
<dbReference type="KEGG" id="vg:77924200"/>
<protein>
    <submittedName>
        <fullName evidence="1">Uncharacterized protein</fullName>
    </submittedName>
</protein>
<dbReference type="GeneID" id="77924200"/>
<evidence type="ECO:0000313" key="1">
    <source>
        <dbReference type="EMBL" id="QGF20211.1"/>
    </source>
</evidence>
<reference evidence="1 2" key="1">
    <citation type="submission" date="2019-09" db="EMBL/GenBank/DDBJ databases">
        <authorList>
            <person name="Christie C.A."/>
            <person name="Diallo A.S."/>
            <person name="Dixon Z."/>
            <person name="McIntosh P.M."/>
            <person name="Murthy K.H."/>
            <person name="Rosen M.G."/>
            <person name="Simpson L.M."/>
            <person name="Koustas K."/>
            <person name="Fogarty M.P."/>
            <person name="Molloy S.D."/>
            <person name="Garlena R.A."/>
            <person name="Russell D.A."/>
            <person name="Pope W.H."/>
            <person name="Jacobs-Sera D."/>
            <person name="Hatfull G.F."/>
        </authorList>
    </citation>
    <scope>NUCLEOTIDE SEQUENCE [LARGE SCALE GENOMIC DNA]</scope>
</reference>
<keyword evidence="2" id="KW-1185">Reference proteome</keyword>
<dbReference type="EMBL" id="MN484601">
    <property type="protein sequence ID" value="QGF20211.1"/>
    <property type="molecule type" value="Genomic_DNA"/>
</dbReference>
<name>A0A5Q2F1T5_9CAUD</name>
<gene>
    <name evidence="1" type="primary">32</name>
    <name evidence="1" type="ORF">SEA_SIXAMA_32</name>
</gene>
<dbReference type="RefSeq" id="YP_010648741.1">
    <property type="nucleotide sequence ID" value="NC_070762.1"/>
</dbReference>
<proteinExistence type="predicted"/>
<evidence type="ECO:0000313" key="2">
    <source>
        <dbReference type="Proteomes" id="UP000400849"/>
    </source>
</evidence>
<accession>A0A5Q2F1T5</accession>
<sequence>MSEQWHVTDRYDRKWFPYIGPPMLYGAEKDGRELLLHMLGSDTDMGDLSMRELILMLGPLKVHPERS</sequence>